<accession>A0A4Y8WG07</accession>
<evidence type="ECO:0000313" key="2">
    <source>
        <dbReference type="Proteomes" id="UP000297753"/>
    </source>
</evidence>
<dbReference type="EMBL" id="SATR01000012">
    <property type="protein sequence ID" value="TFH91759.1"/>
    <property type="molecule type" value="Genomic_DNA"/>
</dbReference>
<dbReference type="RefSeq" id="WP_134835298.1">
    <property type="nucleotide sequence ID" value="NZ_SATR01000012.1"/>
</dbReference>
<dbReference type="Proteomes" id="UP000297753">
    <property type="component" value="Unassembled WGS sequence"/>
</dbReference>
<reference evidence="1 2" key="1">
    <citation type="submission" date="2019-01" db="EMBL/GenBank/DDBJ databases">
        <title>Vibrio BEI176 sp. nov, a marine bacterium isolated from China: eastern marignal seas.</title>
        <authorList>
            <person name="Li B."/>
        </authorList>
    </citation>
    <scope>NUCLEOTIDE SEQUENCE [LARGE SCALE GENOMIC DNA]</scope>
    <source>
        <strain evidence="1 2">BEI176</strain>
    </source>
</reference>
<evidence type="ECO:0000313" key="1">
    <source>
        <dbReference type="EMBL" id="TFH91759.1"/>
    </source>
</evidence>
<proteinExistence type="predicted"/>
<protein>
    <submittedName>
        <fullName evidence="1">Uncharacterized protein</fullName>
    </submittedName>
</protein>
<organism evidence="1 2">
    <name type="scientific">Vibrio ouci</name>
    <dbReference type="NCBI Taxonomy" id="2499078"/>
    <lineage>
        <taxon>Bacteria</taxon>
        <taxon>Pseudomonadati</taxon>
        <taxon>Pseudomonadota</taxon>
        <taxon>Gammaproteobacteria</taxon>
        <taxon>Vibrionales</taxon>
        <taxon>Vibrionaceae</taxon>
        <taxon>Vibrio</taxon>
    </lineage>
</organism>
<dbReference type="AlphaFoldDB" id="A0A4Y8WG07"/>
<gene>
    <name evidence="1" type="ORF">ELS82_09635</name>
</gene>
<keyword evidence="2" id="KW-1185">Reference proteome</keyword>
<name>A0A4Y8WG07_9VIBR</name>
<sequence>MPEWDVTSQELIEMGDVDEQKALAGIVIGADGQVLVKYGDNIKFIPYNGSTAAEISADLLALVAKVRKG</sequence>
<comment type="caution">
    <text evidence="1">The sequence shown here is derived from an EMBL/GenBank/DDBJ whole genome shotgun (WGS) entry which is preliminary data.</text>
</comment>